<evidence type="ECO:0000313" key="7">
    <source>
        <dbReference type="Proteomes" id="UP000178486"/>
    </source>
</evidence>
<keyword evidence="3" id="KW-0175">Coiled coil</keyword>
<dbReference type="GO" id="GO:0006310">
    <property type="term" value="P:DNA recombination"/>
    <property type="evidence" value="ECO:0007669"/>
    <property type="project" value="UniProtKB-KW"/>
</dbReference>
<keyword evidence="5" id="KW-1133">Transmembrane helix</keyword>
<organism evidence="6 7">
    <name type="scientific">Candidatus Roizmanbacteria bacterium RIFCSPLOWO2_01_FULL_45_11</name>
    <dbReference type="NCBI Taxonomy" id="1802070"/>
    <lineage>
        <taxon>Bacteria</taxon>
        <taxon>Candidatus Roizmaniibacteriota</taxon>
    </lineage>
</organism>
<dbReference type="AlphaFoldDB" id="A0A1F7JJ11"/>
<evidence type="ECO:0000256" key="2">
    <source>
        <dbReference type="ARBA" id="ARBA00009840"/>
    </source>
</evidence>
<feature type="transmembrane region" description="Helical" evidence="5">
    <location>
        <begin position="6"/>
        <end position="23"/>
    </location>
</feature>
<comment type="similarity">
    <text evidence="2">Belongs to the RmuC family.</text>
</comment>
<dbReference type="PANTHER" id="PTHR30563">
    <property type="entry name" value="DNA RECOMBINATION PROTEIN RMUC"/>
    <property type="match status" value="1"/>
</dbReference>
<name>A0A1F7JJ11_9BACT</name>
<evidence type="ECO:0000256" key="4">
    <source>
        <dbReference type="ARBA" id="ARBA00023172"/>
    </source>
</evidence>
<evidence type="ECO:0000256" key="5">
    <source>
        <dbReference type="SAM" id="Phobius"/>
    </source>
</evidence>
<comment type="function">
    <text evidence="1">Involved in DNA recombination.</text>
</comment>
<keyword evidence="5" id="KW-0812">Transmembrane</keyword>
<evidence type="ECO:0000256" key="1">
    <source>
        <dbReference type="ARBA" id="ARBA00003416"/>
    </source>
</evidence>
<accession>A0A1F7JJ11</accession>
<protein>
    <recommendedName>
        <fullName evidence="8">DNA recombination protein RmuC</fullName>
    </recommendedName>
</protein>
<evidence type="ECO:0000256" key="3">
    <source>
        <dbReference type="ARBA" id="ARBA00023054"/>
    </source>
</evidence>
<comment type="caution">
    <text evidence="6">The sequence shown here is derived from an EMBL/GenBank/DDBJ whole genome shotgun (WGS) entry which is preliminary data.</text>
</comment>
<keyword evidence="4" id="KW-0233">DNA recombination</keyword>
<sequence>MSLEFVVIGIILLVGFGFVLYRQQKQQTNPEIMEIVRLLQQSSTQDRSTLLSSLQKNTSDVNLRLDRAAQVIGKLQQHIGELSEIGRGMKEMHELLRSPKLRGSLGEHVLKELLIQLLPKQSIHLQYEYKNGTIVDAAIKTSNGIIPIDAKFPLENFRKLSEAKTADEQAQVRRQFIADVKKHIRAISTKYIAPQEETLDYALMYIPSEAIYYEIANDAELFDFASSQRVLPVSPTTLYAYLRAILMSFEGQKIEKRAQQILRTLQSIRHDYEVTGQSLETLNRHISHAYGAANTALHQFSKLGTRIGTAEQLNPPAPSLPSDLT</sequence>
<keyword evidence="5" id="KW-0472">Membrane</keyword>
<dbReference type="Pfam" id="PF02646">
    <property type="entry name" value="RmuC"/>
    <property type="match status" value="1"/>
</dbReference>
<dbReference type="PANTHER" id="PTHR30563:SF0">
    <property type="entry name" value="DNA RECOMBINATION PROTEIN RMUC"/>
    <property type="match status" value="1"/>
</dbReference>
<evidence type="ECO:0008006" key="8">
    <source>
        <dbReference type="Google" id="ProtNLM"/>
    </source>
</evidence>
<reference evidence="6 7" key="1">
    <citation type="journal article" date="2016" name="Nat. Commun.">
        <title>Thousands of microbial genomes shed light on interconnected biogeochemical processes in an aquifer system.</title>
        <authorList>
            <person name="Anantharaman K."/>
            <person name="Brown C.T."/>
            <person name="Hug L.A."/>
            <person name="Sharon I."/>
            <person name="Castelle C.J."/>
            <person name="Probst A.J."/>
            <person name="Thomas B.C."/>
            <person name="Singh A."/>
            <person name="Wilkins M.J."/>
            <person name="Karaoz U."/>
            <person name="Brodie E.L."/>
            <person name="Williams K.H."/>
            <person name="Hubbard S.S."/>
            <person name="Banfield J.F."/>
        </authorList>
    </citation>
    <scope>NUCLEOTIDE SEQUENCE [LARGE SCALE GENOMIC DNA]</scope>
</reference>
<proteinExistence type="inferred from homology"/>
<dbReference type="Proteomes" id="UP000178486">
    <property type="component" value="Unassembled WGS sequence"/>
</dbReference>
<dbReference type="EMBL" id="MGAU01000008">
    <property type="protein sequence ID" value="OGK55589.1"/>
    <property type="molecule type" value="Genomic_DNA"/>
</dbReference>
<gene>
    <name evidence="6" type="ORF">A3B56_02455</name>
</gene>
<evidence type="ECO:0000313" key="6">
    <source>
        <dbReference type="EMBL" id="OGK55589.1"/>
    </source>
</evidence>
<dbReference type="InterPro" id="IPR003798">
    <property type="entry name" value="DNA_recombination_RmuC"/>
</dbReference>